<keyword evidence="1" id="KW-0812">Transmembrane</keyword>
<keyword evidence="1" id="KW-0472">Membrane</keyword>
<dbReference type="PATRIC" id="fig|401562.3.peg.5123"/>
<keyword evidence="1" id="KW-1133">Transmembrane helix</keyword>
<evidence type="ECO:0000313" key="4">
    <source>
        <dbReference type="Proteomes" id="UP000078272"/>
    </source>
</evidence>
<dbReference type="EMBL" id="LDPZ01000009">
    <property type="protein sequence ID" value="KTQ97426.1"/>
    <property type="molecule type" value="Genomic_DNA"/>
</dbReference>
<dbReference type="Proteomes" id="UP000078272">
    <property type="component" value="Unassembled WGS sequence"/>
</dbReference>
<dbReference type="STRING" id="401562.NS365_16805"/>
<dbReference type="GO" id="GO:0016020">
    <property type="term" value="C:membrane"/>
    <property type="evidence" value="ECO:0007669"/>
    <property type="project" value="UniProtKB-UniRule"/>
</dbReference>
<evidence type="ECO:0000259" key="2">
    <source>
        <dbReference type="PROSITE" id="PS50924"/>
    </source>
</evidence>
<evidence type="ECO:0000256" key="1">
    <source>
        <dbReference type="PROSITE-ProRule" id="PRU00244"/>
    </source>
</evidence>
<feature type="transmembrane region" description="Helical" evidence="1">
    <location>
        <begin position="20"/>
        <end position="42"/>
    </location>
</feature>
<dbReference type="InterPro" id="IPR005330">
    <property type="entry name" value="MHYT_dom"/>
</dbReference>
<proteinExistence type="predicted"/>
<reference evidence="3 4" key="1">
    <citation type="journal article" date="2016" name="Front. Microbiol.">
        <title>Genomic Resource of Rice Seed Associated Bacteria.</title>
        <authorList>
            <person name="Midha S."/>
            <person name="Bansal K."/>
            <person name="Sharma S."/>
            <person name="Kumar N."/>
            <person name="Patil P.P."/>
            <person name="Chaudhry V."/>
            <person name="Patil P.B."/>
        </authorList>
    </citation>
    <scope>NUCLEOTIDE SEQUENCE [LARGE SCALE GENOMIC DNA]</scope>
    <source>
        <strain evidence="3 4">NS226</strain>
    </source>
</reference>
<dbReference type="PROSITE" id="PS50924">
    <property type="entry name" value="MHYT"/>
    <property type="match status" value="1"/>
</dbReference>
<dbReference type="PANTHER" id="PTHR35152">
    <property type="entry name" value="DOMAIN SIGNALLING PROTEIN, PUTATIVE (AFU_ORTHOLOGUE AFUA_5G11310)-RELATED"/>
    <property type="match status" value="1"/>
</dbReference>
<feature type="non-terminal residue" evidence="3">
    <location>
        <position position="86"/>
    </location>
</feature>
<feature type="domain" description="MHYT" evidence="2">
    <location>
        <begin position="1"/>
        <end position="86"/>
    </location>
</feature>
<comment type="caution">
    <text evidence="1">Lacks conserved residue(s) required for the propagation of feature annotation.</text>
</comment>
<comment type="caution">
    <text evidence="3">The sequence shown here is derived from an EMBL/GenBank/DDBJ whole genome shotgun (WGS) entry which is preliminary data.</text>
</comment>
<dbReference type="PANTHER" id="PTHR35152:SF1">
    <property type="entry name" value="DOMAIN SIGNALLING PROTEIN, PUTATIVE (AFU_ORTHOLOGUE AFUA_5G11310)-RELATED"/>
    <property type="match status" value="1"/>
</dbReference>
<feature type="transmembrane region" description="Helical" evidence="1">
    <location>
        <begin position="54"/>
        <end position="74"/>
    </location>
</feature>
<evidence type="ECO:0000313" key="3">
    <source>
        <dbReference type="EMBL" id="KTQ97426.1"/>
    </source>
</evidence>
<accession>A0A175REC2</accession>
<dbReference type="Pfam" id="PF03707">
    <property type="entry name" value="MHYT"/>
    <property type="match status" value="1"/>
</dbReference>
<dbReference type="AlphaFoldDB" id="A0A175REC2"/>
<sequence length="86" mass="9282">MVRLFLRAATARSMEKVAWIMLAAFVTGASIWCTHFVAMLGYEPRLPISFDPVLTIVSLLIAMAGSALGFLAATGRGGAAPRRREE</sequence>
<name>A0A175REC2_9HYPH</name>
<protein>
    <recommendedName>
        <fullName evidence="2">MHYT domain-containing protein</fullName>
    </recommendedName>
</protein>
<organism evidence="3 4">
    <name type="scientific">Aureimonas ureilytica</name>
    <dbReference type="NCBI Taxonomy" id="401562"/>
    <lineage>
        <taxon>Bacteria</taxon>
        <taxon>Pseudomonadati</taxon>
        <taxon>Pseudomonadota</taxon>
        <taxon>Alphaproteobacteria</taxon>
        <taxon>Hyphomicrobiales</taxon>
        <taxon>Aurantimonadaceae</taxon>
        <taxon>Aureimonas</taxon>
    </lineage>
</organism>
<gene>
    <name evidence="3" type="ORF">NS226_04560</name>
</gene>